<dbReference type="PANTHER" id="PTHR34351">
    <property type="entry name" value="SLR1927 PROTEIN-RELATED"/>
    <property type="match status" value="1"/>
</dbReference>
<keyword evidence="1" id="KW-0472">Membrane</keyword>
<dbReference type="PANTHER" id="PTHR34351:SF1">
    <property type="entry name" value="SLR1927 PROTEIN"/>
    <property type="match status" value="1"/>
</dbReference>
<dbReference type="Proteomes" id="UP000824101">
    <property type="component" value="Unassembled WGS sequence"/>
</dbReference>
<sequence length="359" mass="40716">MRAAAWLFAAAITWFLAGLYQMELLAVLFLVQLLLFFFMGAAALYLKHTAQVRVLMPDSPIFCGQTAQVRLRLENRGFLPLSRFQVTILLRNALMDEEEVCVLTGSCPPGRQTETVLPVAREKCGILTVSPLRLKVWDPMGLFRRSKKLTAEERVAVLPKTEGAAGPEPAGRNREMELTEALREAMESSGTEPEETVPYREGDPLKHIHWKLSARQEELMVKRYLPDAGDCGTILLADDIWNEKDGNRISLFVTRELSLAQGLAAAGWKLEFFWKSCRTGEWKSFLAENRDGCDTAMEQLLEELEARKMQEMDREAMGRELEEIPAGEEDVLLWLDRKGTVWADGDPVYRFEEETEEIG</sequence>
<accession>A0A9D2GJ71</accession>
<evidence type="ECO:0000313" key="3">
    <source>
        <dbReference type="Proteomes" id="UP000824101"/>
    </source>
</evidence>
<proteinExistence type="predicted"/>
<gene>
    <name evidence="2" type="ORF">IAA17_08760</name>
</gene>
<keyword evidence="1" id="KW-1133">Transmembrane helix</keyword>
<protein>
    <submittedName>
        <fullName evidence="2">DUF58 domain-containing protein</fullName>
    </submittedName>
</protein>
<dbReference type="EMBL" id="DXBC01000138">
    <property type="protein sequence ID" value="HIZ79862.1"/>
    <property type="molecule type" value="Genomic_DNA"/>
</dbReference>
<name>A0A9D2GJ71_9FIRM</name>
<comment type="caution">
    <text evidence="2">The sequence shown here is derived from an EMBL/GenBank/DDBJ whole genome shotgun (WGS) entry which is preliminary data.</text>
</comment>
<keyword evidence="1" id="KW-0812">Transmembrane</keyword>
<reference evidence="2" key="2">
    <citation type="submission" date="2021-04" db="EMBL/GenBank/DDBJ databases">
        <authorList>
            <person name="Gilroy R."/>
        </authorList>
    </citation>
    <scope>NUCLEOTIDE SEQUENCE</scope>
    <source>
        <strain evidence="2">ChiBcec1-1093</strain>
    </source>
</reference>
<evidence type="ECO:0000256" key="1">
    <source>
        <dbReference type="SAM" id="Phobius"/>
    </source>
</evidence>
<dbReference type="AlphaFoldDB" id="A0A9D2GJ71"/>
<reference evidence="2" key="1">
    <citation type="journal article" date="2021" name="PeerJ">
        <title>Extensive microbial diversity within the chicken gut microbiome revealed by metagenomics and culture.</title>
        <authorList>
            <person name="Gilroy R."/>
            <person name="Ravi A."/>
            <person name="Getino M."/>
            <person name="Pursley I."/>
            <person name="Horton D.L."/>
            <person name="Alikhan N.F."/>
            <person name="Baker D."/>
            <person name="Gharbi K."/>
            <person name="Hall N."/>
            <person name="Watson M."/>
            <person name="Adriaenssens E.M."/>
            <person name="Foster-Nyarko E."/>
            <person name="Jarju S."/>
            <person name="Secka A."/>
            <person name="Antonio M."/>
            <person name="Oren A."/>
            <person name="Chaudhuri R.R."/>
            <person name="La Ragione R."/>
            <person name="Hildebrand F."/>
            <person name="Pallen M.J."/>
        </authorList>
    </citation>
    <scope>NUCLEOTIDE SEQUENCE</scope>
    <source>
        <strain evidence="2">ChiBcec1-1093</strain>
    </source>
</reference>
<organism evidence="2 3">
    <name type="scientific">Candidatus Lachnoclostridium stercorigallinarum</name>
    <dbReference type="NCBI Taxonomy" id="2838634"/>
    <lineage>
        <taxon>Bacteria</taxon>
        <taxon>Bacillati</taxon>
        <taxon>Bacillota</taxon>
        <taxon>Clostridia</taxon>
        <taxon>Lachnospirales</taxon>
        <taxon>Lachnospiraceae</taxon>
    </lineage>
</organism>
<feature type="transmembrane region" description="Helical" evidence="1">
    <location>
        <begin position="27"/>
        <end position="46"/>
    </location>
</feature>
<evidence type="ECO:0000313" key="2">
    <source>
        <dbReference type="EMBL" id="HIZ79862.1"/>
    </source>
</evidence>